<organism evidence="4 5">
    <name type="scientific">Saprospira grandis DSM 2844</name>
    <dbReference type="NCBI Taxonomy" id="694433"/>
    <lineage>
        <taxon>Bacteria</taxon>
        <taxon>Pseudomonadati</taxon>
        <taxon>Bacteroidota</taxon>
        <taxon>Saprospiria</taxon>
        <taxon>Saprospirales</taxon>
        <taxon>Saprospiraceae</taxon>
        <taxon>Saprospira</taxon>
    </lineage>
</organism>
<accession>J0NWF0</accession>
<feature type="transmembrane region" description="Helical" evidence="2">
    <location>
        <begin position="249"/>
        <end position="268"/>
    </location>
</feature>
<dbReference type="Gene3D" id="3.40.1090.10">
    <property type="entry name" value="Cytosolic phospholipase A2 catalytic domain"/>
    <property type="match status" value="1"/>
</dbReference>
<dbReference type="Proteomes" id="UP000005113">
    <property type="component" value="Unassembled WGS sequence"/>
</dbReference>
<evidence type="ECO:0000259" key="3">
    <source>
        <dbReference type="Pfam" id="PF01734"/>
    </source>
</evidence>
<dbReference type="Pfam" id="PF01734">
    <property type="entry name" value="Patatin"/>
    <property type="match status" value="1"/>
</dbReference>
<dbReference type="GO" id="GO:0006629">
    <property type="term" value="P:lipid metabolic process"/>
    <property type="evidence" value="ECO:0007669"/>
    <property type="project" value="UniProtKB-KW"/>
</dbReference>
<evidence type="ECO:0000313" key="5">
    <source>
        <dbReference type="Proteomes" id="UP000005113"/>
    </source>
</evidence>
<keyword evidence="1" id="KW-0443">Lipid metabolism</keyword>
<dbReference type="SUPFAM" id="SSF52151">
    <property type="entry name" value="FabD/lysophospholipase-like"/>
    <property type="match status" value="1"/>
</dbReference>
<feature type="transmembrane region" description="Helical" evidence="2">
    <location>
        <begin position="116"/>
        <end position="134"/>
    </location>
</feature>
<feature type="transmembrane region" description="Helical" evidence="2">
    <location>
        <begin position="146"/>
        <end position="168"/>
    </location>
</feature>
<feature type="transmembrane region" description="Helical" evidence="2">
    <location>
        <begin position="70"/>
        <end position="95"/>
    </location>
</feature>
<keyword evidence="2" id="KW-0472">Membrane</keyword>
<keyword evidence="2" id="KW-1133">Transmembrane helix</keyword>
<feature type="transmembrane region" description="Helical" evidence="2">
    <location>
        <begin position="280"/>
        <end position="300"/>
    </location>
</feature>
<name>J0NWF0_9BACT</name>
<proteinExistence type="predicted"/>
<dbReference type="HOGENOM" id="CLU_363600_0_0_10"/>
<keyword evidence="2" id="KW-0812">Transmembrane</keyword>
<evidence type="ECO:0000256" key="2">
    <source>
        <dbReference type="SAM" id="Phobius"/>
    </source>
</evidence>
<dbReference type="InterPro" id="IPR016035">
    <property type="entry name" value="Acyl_Trfase/lysoPLipase"/>
</dbReference>
<evidence type="ECO:0000256" key="1">
    <source>
        <dbReference type="ARBA" id="ARBA00023098"/>
    </source>
</evidence>
<evidence type="ECO:0000313" key="4">
    <source>
        <dbReference type="EMBL" id="EJF51824.1"/>
    </source>
</evidence>
<protein>
    <submittedName>
        <fullName evidence="4">Patatin-like phospholipase</fullName>
    </submittedName>
</protein>
<reference evidence="5" key="1">
    <citation type="journal article" date="2012" name="Stand. Genomic Sci.">
        <title>Permanent draft genome sequence of the gliding predator Saprospira grandis strain Sa g1 (= HR1).</title>
        <authorList>
            <person name="Mavromatis K."/>
            <person name="Chertkov O."/>
            <person name="Lapidus A."/>
            <person name="Nolan M."/>
            <person name="Lucas S."/>
            <person name="Tice H."/>
            <person name="Del Rio T.G."/>
            <person name="Cheng J.F."/>
            <person name="Han C."/>
            <person name="Tapia R."/>
            <person name="Bruce D."/>
            <person name="Goodwin L.A."/>
            <person name="Pitluck S."/>
            <person name="Huntemann M."/>
            <person name="Liolios K."/>
            <person name="Pagani I."/>
            <person name="Ivanova N."/>
            <person name="Mikhailova N."/>
            <person name="Pati A."/>
            <person name="Chen A."/>
            <person name="Palaniappan K."/>
            <person name="Land M."/>
            <person name="Brambilla E.M."/>
            <person name="Rohde M."/>
            <person name="Spring S."/>
            <person name="Goker M."/>
            <person name="Detter J.C."/>
            <person name="Bristow J."/>
            <person name="Eisen J.A."/>
            <person name="Markowitz V."/>
            <person name="Hugenholtz P."/>
            <person name="Kyrpides N.C."/>
            <person name="Klenk H.P."/>
            <person name="Woyke T."/>
        </authorList>
    </citation>
    <scope>NUCLEOTIDE SEQUENCE [LARGE SCALE GENOMIC DNA]</scope>
    <source>
        <strain evidence="5">DSM 2844</strain>
    </source>
</reference>
<dbReference type="InterPro" id="IPR002641">
    <property type="entry name" value="PNPLA_dom"/>
</dbReference>
<dbReference type="RefSeq" id="WP_002656299.1">
    <property type="nucleotide sequence ID" value="NZ_JH719942.1"/>
</dbReference>
<dbReference type="AlphaFoldDB" id="J0NWF0"/>
<gene>
    <name evidence="4" type="ORF">SapgrDRAFT_0063</name>
</gene>
<feature type="domain" description="PNPLA" evidence="3">
    <location>
        <begin position="388"/>
        <end position="625"/>
    </location>
</feature>
<sequence>MPKMQAFFRKYLSLLMYSFPVQLLLLHFKSQLLFLLLWLFLFGVLAGQLGSSMGFRYFMLDPEYMGRVSFWSFFIIGLTLGMFYMAWNSTTYILYSPKFPFLASLSRPFAKFSLNNFALPGLFILYYLGSLIHFQWYNEFADEYSLIYYCLGLILGFSSLIFLSLLYFRWTNSELYFLQQKQQLKLSAPLKALILRKNERMLAEAKANPYVNALRTDYYLTERLRFRPTRSVKHYDFKLLEQIFKQNHANALLIQSLSITALILMSAFVDVPHFRIPTAASVLILLSVLTTFLGALSYWLNAWRSPVLVILLLLTNSLLKDGWLSYENAAYGMDYSKKARYNYAVLDSLARPEQMIADKKHQLQILENWRKQFPKGRFLRKPKLICVAVSGGGQRAAVWSMHVLQEIEKRLEGKLMPHTVLMTGASGGMWGSAYFRELYYQKQLGREVNPLDSNYLLNVGKDLSNAPMFTFLVNDAFVPWVKRKVNGYTYKQDRGYSWEQQFIENTEGLMNRNLGDYMEPEFNGQIPMMIISPIIINDGRYLYISPQPLSYMMRPAFVKDYAEVDAVDFGALFQEQNPYNLRFCSALRMSSTFPVIFPNVQLPSTPVLEAMDAGFRDNYGVETALRFSANFKEWIKKNTSGVLVISIRGNEKVEPIEQAERPGLGSTIFSPLSAVFDVGNLQDYQQDAMLGQLQAQMGEEQLDIVRFVYRPTTLEQKASLSLHLTAREKLDILSAILLPANQAALDRLDEMVK</sequence>
<dbReference type="EMBL" id="JH719942">
    <property type="protein sequence ID" value="EJF51824.1"/>
    <property type="molecule type" value="Genomic_DNA"/>
</dbReference>